<dbReference type="AlphaFoldDB" id="A0AA37I4Y9"/>
<protein>
    <submittedName>
        <fullName evidence="2">Uncharacterized protein</fullName>
    </submittedName>
</protein>
<name>A0AA37I4Y9_9BURK</name>
<organism evidence="2 3">
    <name type="scientific">Caballeronia novacaledonica</name>
    <dbReference type="NCBI Taxonomy" id="1544861"/>
    <lineage>
        <taxon>Bacteria</taxon>
        <taxon>Pseudomonadati</taxon>
        <taxon>Pseudomonadota</taxon>
        <taxon>Betaproteobacteria</taxon>
        <taxon>Burkholderiales</taxon>
        <taxon>Burkholderiaceae</taxon>
        <taxon>Caballeronia</taxon>
    </lineage>
</organism>
<proteinExistence type="predicted"/>
<sequence>MLAVFSGIRSVQPVYDSPLSIRQRLEMPKEIKIKLGGHDGSKVCRKSCDCFYNRKRTALTTLQLQKRGQSASGSAAAPQINPSDAENPHDNHTVPPTVIFSMRNVG</sequence>
<dbReference type="EMBL" id="BPUS01000001">
    <property type="protein sequence ID" value="GJH23391.1"/>
    <property type="molecule type" value="Genomic_DNA"/>
</dbReference>
<feature type="region of interest" description="Disordered" evidence="1">
    <location>
        <begin position="65"/>
        <end position="106"/>
    </location>
</feature>
<dbReference type="Proteomes" id="UP001055111">
    <property type="component" value="Unassembled WGS sequence"/>
</dbReference>
<comment type="caution">
    <text evidence="2">The sequence shown here is derived from an EMBL/GenBank/DDBJ whole genome shotgun (WGS) entry which is preliminary data.</text>
</comment>
<accession>A0AA37I4Y9</accession>
<dbReference type="RefSeq" id="WP_238209769.1">
    <property type="nucleotide sequence ID" value="NZ_BPUS01000001.1"/>
</dbReference>
<evidence type="ECO:0000313" key="2">
    <source>
        <dbReference type="EMBL" id="GJH23391.1"/>
    </source>
</evidence>
<gene>
    <name evidence="2" type="ORF">CBA19CS42_02765</name>
</gene>
<evidence type="ECO:0000256" key="1">
    <source>
        <dbReference type="SAM" id="MobiDB-lite"/>
    </source>
</evidence>
<evidence type="ECO:0000313" key="3">
    <source>
        <dbReference type="Proteomes" id="UP001055111"/>
    </source>
</evidence>
<reference evidence="2" key="1">
    <citation type="submission" date="2022-09" db="EMBL/GenBank/DDBJ databases">
        <title>Isolation and characterization of 3-chlorobenzoate degrading bacteria from soils in Shizuoka.</title>
        <authorList>
            <person name="Ifat A."/>
            <person name="Ogawa N."/>
            <person name="Kimbara K."/>
            <person name="Moriuchi R."/>
            <person name="Dohra H."/>
            <person name="Shintani M."/>
        </authorList>
    </citation>
    <scope>NUCLEOTIDE SEQUENCE</scope>
    <source>
        <strain evidence="2">19CS4-2</strain>
    </source>
</reference>